<dbReference type="Proteomes" id="UP000095282">
    <property type="component" value="Unplaced"/>
</dbReference>
<dbReference type="Pfam" id="PF00646">
    <property type="entry name" value="F-box"/>
    <property type="match status" value="1"/>
</dbReference>
<dbReference type="AlphaFoldDB" id="A0A1I7TH88"/>
<accession>A0A1I7TH88</accession>
<proteinExistence type="predicted"/>
<dbReference type="PROSITE" id="PS50181">
    <property type="entry name" value="FBOX"/>
    <property type="match status" value="1"/>
</dbReference>
<dbReference type="Pfam" id="PF07735">
    <property type="entry name" value="FBA_2"/>
    <property type="match status" value="1"/>
</dbReference>
<protein>
    <submittedName>
        <fullName evidence="3">F-box domain-containing protein</fullName>
    </submittedName>
</protein>
<feature type="domain" description="F-box" evidence="1">
    <location>
        <begin position="49"/>
        <end position="101"/>
    </location>
</feature>
<evidence type="ECO:0000313" key="2">
    <source>
        <dbReference type="Proteomes" id="UP000095282"/>
    </source>
</evidence>
<dbReference type="InterPro" id="IPR012885">
    <property type="entry name" value="F-box_Sdz-33"/>
</dbReference>
<organism evidence="2 3">
    <name type="scientific">Caenorhabditis tropicalis</name>
    <dbReference type="NCBI Taxonomy" id="1561998"/>
    <lineage>
        <taxon>Eukaryota</taxon>
        <taxon>Metazoa</taxon>
        <taxon>Ecdysozoa</taxon>
        <taxon>Nematoda</taxon>
        <taxon>Chromadorea</taxon>
        <taxon>Rhabditida</taxon>
        <taxon>Rhabditina</taxon>
        <taxon>Rhabditomorpha</taxon>
        <taxon>Rhabditoidea</taxon>
        <taxon>Rhabditidae</taxon>
        <taxon>Peloderinae</taxon>
        <taxon>Caenorhabditis</taxon>
    </lineage>
</organism>
<dbReference type="WBParaSite" id="Csp11.Scaffold612.g5908.t1">
    <property type="protein sequence ID" value="Csp11.Scaffold612.g5908.t1"/>
    <property type="gene ID" value="Csp11.Scaffold612.g5908"/>
</dbReference>
<evidence type="ECO:0000259" key="1">
    <source>
        <dbReference type="PROSITE" id="PS50181"/>
    </source>
</evidence>
<dbReference type="PANTHER" id="PTHR21503">
    <property type="entry name" value="F-BOX-CONTAINING HYPOTHETICAL PROTEIN C.ELEGANS"/>
    <property type="match status" value="1"/>
</dbReference>
<dbReference type="InterPro" id="IPR001810">
    <property type="entry name" value="F-box_dom"/>
</dbReference>
<keyword evidence="2" id="KW-1185">Reference proteome</keyword>
<sequence length="362" mass="42709">MIASAAKQVFEFIKFFILSFLHCLVMEYYRIVNFELDCLEIEVEKEEEVFPLFKLPLLAVENVFSMMTPFELIDLSLTSSKARRTVRSFSRLKPVRFWITLGISDEPTIEIEAQEETWTYTWTPYKMITFRSLFGNCQLSKTPMDDCIKWFEMMIKGVLACRVNKLSVSKLPPSITDWLRSEQKSIEEISIYGGVQKDLKYFLDHIKVTEEFLLDFPPENFHLEIPQSLTNLLIFHSKFINYDQLLRLKAPFIVLRQSILTSEEINRFLKSWMSSESHVELDTFEINIRDWRTRFDIIELPGKVEADPKSKKEMKKKFPGIEMESEFNVTRTDGKTATVCIGQGLFDYYRLCMMTHWLEEDD</sequence>
<name>A0A1I7TH88_9PELO</name>
<evidence type="ECO:0000313" key="3">
    <source>
        <dbReference type="WBParaSite" id="Csp11.Scaffold612.g5908.t1"/>
    </source>
</evidence>
<reference evidence="3" key="1">
    <citation type="submission" date="2016-11" db="UniProtKB">
        <authorList>
            <consortium name="WormBaseParasite"/>
        </authorList>
    </citation>
    <scope>IDENTIFICATION</scope>
</reference>
<dbReference type="PANTHER" id="PTHR21503:SF53">
    <property type="entry name" value="F-BOX ASSOCIATED DOMAIN-CONTAINING PROTEIN-RELATED"/>
    <property type="match status" value="1"/>
</dbReference>